<dbReference type="GeneID" id="111084598"/>
<dbReference type="RefSeq" id="XP_022236971.1">
    <property type="nucleotide sequence ID" value="XM_022381263.1"/>
</dbReference>
<protein>
    <submittedName>
        <fullName evidence="2">Uncharacterized protein LOC111084598</fullName>
    </submittedName>
</protein>
<evidence type="ECO:0000313" key="2">
    <source>
        <dbReference type="RefSeq" id="XP_022236971.1"/>
    </source>
</evidence>
<feature type="non-terminal residue" evidence="2">
    <location>
        <position position="1"/>
    </location>
</feature>
<proteinExistence type="predicted"/>
<sequence length="175" mass="20084">DDVGVDSKVFQSLQILYRPKYPSLKGSCWKVKEKAKSEQATFRDVRRSPRLRKCRSVTLNVSLRAADMVQKSVNTHKRHMPTKYKELSGVEFCRSINKIQNVAKEQANKKQIVSVQDLTSQGEAYEPDFTDENQLVSHLKQVYNLAVEGETSILSSVQTLVNLVLYFVKDKKQFE</sequence>
<gene>
    <name evidence="2" type="primary">LOC111084598</name>
</gene>
<reference evidence="2" key="1">
    <citation type="submission" date="2025-08" db="UniProtKB">
        <authorList>
            <consortium name="RefSeq"/>
        </authorList>
    </citation>
    <scope>IDENTIFICATION</scope>
    <source>
        <tissue evidence="2">Muscle</tissue>
    </source>
</reference>
<feature type="non-terminal residue" evidence="2">
    <location>
        <position position="175"/>
    </location>
</feature>
<dbReference type="Proteomes" id="UP000694941">
    <property type="component" value="Unplaced"/>
</dbReference>
<evidence type="ECO:0000313" key="1">
    <source>
        <dbReference type="Proteomes" id="UP000694941"/>
    </source>
</evidence>
<accession>A0ABM1S016</accession>
<name>A0ABM1S016_LIMPO</name>
<keyword evidence="1" id="KW-1185">Reference proteome</keyword>
<organism evidence="1 2">
    <name type="scientific">Limulus polyphemus</name>
    <name type="common">Atlantic horseshoe crab</name>
    <dbReference type="NCBI Taxonomy" id="6850"/>
    <lineage>
        <taxon>Eukaryota</taxon>
        <taxon>Metazoa</taxon>
        <taxon>Ecdysozoa</taxon>
        <taxon>Arthropoda</taxon>
        <taxon>Chelicerata</taxon>
        <taxon>Merostomata</taxon>
        <taxon>Xiphosura</taxon>
        <taxon>Limulidae</taxon>
        <taxon>Limulus</taxon>
    </lineage>
</organism>